<proteinExistence type="predicted"/>
<accession>A0A061RVM5</accession>
<feature type="non-terminal residue" evidence="2">
    <location>
        <position position="1"/>
    </location>
</feature>
<organism evidence="2">
    <name type="scientific">Tetraselmis sp. GSL018</name>
    <dbReference type="NCBI Taxonomy" id="582737"/>
    <lineage>
        <taxon>Eukaryota</taxon>
        <taxon>Viridiplantae</taxon>
        <taxon>Chlorophyta</taxon>
        <taxon>core chlorophytes</taxon>
        <taxon>Chlorodendrophyceae</taxon>
        <taxon>Chlorodendrales</taxon>
        <taxon>Chlorodendraceae</taxon>
        <taxon>Tetraselmis</taxon>
    </lineage>
</organism>
<dbReference type="EMBL" id="GBEZ01008618">
    <property type="protein sequence ID" value="JAC76932.1"/>
    <property type="molecule type" value="Transcribed_RNA"/>
</dbReference>
<sequence length="139" mass="16004">GDEPTPKGQGISRRDYWTMHHEPPKHAQDQGIRARDHLEQEMSSTSFDPESISTAKYHSGETAQRVYALREVCKQSLGTDLFQKVYNRMKQNMFYTGYSIESEGFIEEMRSMLGPDDLHHVQLVDQLLYFESELGLSSS</sequence>
<dbReference type="AlphaFoldDB" id="A0A061RVM5"/>
<protein>
    <submittedName>
        <fullName evidence="2">Uncharacterized protein</fullName>
    </submittedName>
</protein>
<feature type="region of interest" description="Disordered" evidence="1">
    <location>
        <begin position="1"/>
        <end position="32"/>
    </location>
</feature>
<reference evidence="2" key="1">
    <citation type="submission" date="2014-05" db="EMBL/GenBank/DDBJ databases">
        <title>The transcriptome of the halophilic microalga Tetraselmis sp. GSL018 isolated from the Great Salt Lake, Utah.</title>
        <authorList>
            <person name="Jinkerson R.E."/>
            <person name="D'Adamo S."/>
            <person name="Posewitz M.C."/>
        </authorList>
    </citation>
    <scope>NUCLEOTIDE SEQUENCE</scope>
    <source>
        <strain evidence="2">GSL018</strain>
    </source>
</reference>
<evidence type="ECO:0000256" key="1">
    <source>
        <dbReference type="SAM" id="MobiDB-lite"/>
    </source>
</evidence>
<feature type="compositionally biased region" description="Basic and acidic residues" evidence="1">
    <location>
        <begin position="12"/>
        <end position="32"/>
    </location>
</feature>
<name>A0A061RVM5_9CHLO</name>
<evidence type="ECO:0000313" key="2">
    <source>
        <dbReference type="EMBL" id="JAC76932.1"/>
    </source>
</evidence>
<gene>
    <name evidence="2" type="ORF">TSPGSL018_18891</name>
</gene>